<keyword evidence="3 5" id="KW-1133">Transmembrane helix</keyword>
<dbReference type="GO" id="GO:0016020">
    <property type="term" value="C:membrane"/>
    <property type="evidence" value="ECO:0007669"/>
    <property type="project" value="UniProtKB-SubCell"/>
</dbReference>
<evidence type="ECO:0000313" key="7">
    <source>
        <dbReference type="Proteomes" id="UP001198163"/>
    </source>
</evidence>
<evidence type="ECO:0000256" key="2">
    <source>
        <dbReference type="ARBA" id="ARBA00022692"/>
    </source>
</evidence>
<dbReference type="AlphaFoldDB" id="A0AAE3EGZ0"/>
<keyword evidence="2 5" id="KW-0812">Transmembrane</keyword>
<keyword evidence="7" id="KW-1185">Reference proteome</keyword>
<reference evidence="6" key="1">
    <citation type="submission" date="2021-08" db="EMBL/GenBank/DDBJ databases">
        <title>Comparative analyses of Brucepasteria parasyntrophica and Teretinema zuelzerae.</title>
        <authorList>
            <person name="Song Y."/>
            <person name="Brune A."/>
        </authorList>
    </citation>
    <scope>NUCLEOTIDE SEQUENCE</scope>
    <source>
        <strain evidence="6">DSM 1903</strain>
    </source>
</reference>
<accession>A0AAE3EGZ0</accession>
<dbReference type="GO" id="GO:0051119">
    <property type="term" value="F:sugar transmembrane transporter activity"/>
    <property type="evidence" value="ECO:0007669"/>
    <property type="project" value="InterPro"/>
</dbReference>
<comment type="subcellular location">
    <subcellularLocation>
        <location evidence="1">Membrane</location>
        <topology evidence="1">Multi-pass membrane protein</topology>
    </subcellularLocation>
</comment>
<evidence type="ECO:0000256" key="5">
    <source>
        <dbReference type="SAM" id="Phobius"/>
    </source>
</evidence>
<dbReference type="InterPro" id="IPR047662">
    <property type="entry name" value="SemiSWEET"/>
</dbReference>
<dbReference type="RefSeq" id="WP_230753698.1">
    <property type="nucleotide sequence ID" value="NZ_JAINWA010000001.1"/>
</dbReference>
<dbReference type="Proteomes" id="UP001198163">
    <property type="component" value="Unassembled WGS sequence"/>
</dbReference>
<name>A0AAE3EGZ0_9SPIR</name>
<feature type="transmembrane region" description="Helical" evidence="5">
    <location>
        <begin position="61"/>
        <end position="81"/>
    </location>
</feature>
<proteinExistence type="predicted"/>
<sequence>MFFTVVSYIAAFLTTASFVPQAVKTIRTKDTASISLGMYVMFTGGVMLWMAYGIATGQPAIVISNFITTILAVVILCYKIAGVRAEK</sequence>
<gene>
    <name evidence="6" type="ORF">K7J14_04640</name>
</gene>
<comment type="caution">
    <text evidence="6">The sequence shown here is derived from an EMBL/GenBank/DDBJ whole genome shotgun (WGS) entry which is preliminary data.</text>
</comment>
<dbReference type="InterPro" id="IPR006603">
    <property type="entry name" value="PQ-loop_rpt"/>
</dbReference>
<feature type="transmembrane region" description="Helical" evidence="5">
    <location>
        <begin position="35"/>
        <end position="55"/>
    </location>
</feature>
<dbReference type="NCBIfam" id="NF037968">
    <property type="entry name" value="SemiSWEET_2"/>
    <property type="match status" value="1"/>
</dbReference>
<evidence type="ECO:0000313" key="6">
    <source>
        <dbReference type="EMBL" id="MCD1653985.1"/>
    </source>
</evidence>
<evidence type="ECO:0000256" key="4">
    <source>
        <dbReference type="ARBA" id="ARBA00023136"/>
    </source>
</evidence>
<organism evidence="6 7">
    <name type="scientific">Teretinema zuelzerae</name>
    <dbReference type="NCBI Taxonomy" id="156"/>
    <lineage>
        <taxon>Bacteria</taxon>
        <taxon>Pseudomonadati</taxon>
        <taxon>Spirochaetota</taxon>
        <taxon>Spirochaetia</taxon>
        <taxon>Spirochaetales</taxon>
        <taxon>Treponemataceae</taxon>
        <taxon>Teretinema</taxon>
    </lineage>
</organism>
<feature type="transmembrane region" description="Helical" evidence="5">
    <location>
        <begin position="6"/>
        <end position="23"/>
    </location>
</feature>
<dbReference type="EMBL" id="JAINWA010000001">
    <property type="protein sequence ID" value="MCD1653985.1"/>
    <property type="molecule type" value="Genomic_DNA"/>
</dbReference>
<dbReference type="Gene3D" id="1.20.1280.290">
    <property type="match status" value="1"/>
</dbReference>
<protein>
    <submittedName>
        <fullName evidence="6">SemiSWEET transporter</fullName>
    </submittedName>
</protein>
<dbReference type="Pfam" id="PF04193">
    <property type="entry name" value="PQ-loop"/>
    <property type="match status" value="1"/>
</dbReference>
<keyword evidence="4 5" id="KW-0472">Membrane</keyword>
<evidence type="ECO:0000256" key="3">
    <source>
        <dbReference type="ARBA" id="ARBA00022989"/>
    </source>
</evidence>
<evidence type="ECO:0000256" key="1">
    <source>
        <dbReference type="ARBA" id="ARBA00004141"/>
    </source>
</evidence>